<evidence type="ECO:0000256" key="7">
    <source>
        <dbReference type="PROSITE-ProRule" id="PRU01026"/>
    </source>
</evidence>
<dbReference type="EMBL" id="AQGS01000487">
    <property type="protein sequence ID" value="EPS39144.1"/>
    <property type="molecule type" value="Genomic_DNA"/>
</dbReference>
<protein>
    <recommendedName>
        <fullName evidence="8">rRNA adenine N(6)-methyltransferase</fullName>
        <ecNumber evidence="8">2.1.1.-</ecNumber>
    </recommendedName>
</protein>
<name>S8A8F2_DACHA</name>
<feature type="compositionally biased region" description="Low complexity" evidence="9">
    <location>
        <begin position="70"/>
        <end position="89"/>
    </location>
</feature>
<evidence type="ECO:0000256" key="6">
    <source>
        <dbReference type="ARBA" id="ARBA00024915"/>
    </source>
</evidence>
<evidence type="ECO:0000256" key="4">
    <source>
        <dbReference type="ARBA" id="ARBA00022691"/>
    </source>
</evidence>
<feature type="binding site" evidence="7">
    <location>
        <position position="470"/>
    </location>
    <ligand>
        <name>S-adenosyl-L-methionine</name>
        <dbReference type="ChEBI" id="CHEBI:59789"/>
    </ligand>
</feature>
<keyword evidence="5 7" id="KW-0694">RNA-binding</keyword>
<evidence type="ECO:0000256" key="9">
    <source>
        <dbReference type="SAM" id="MobiDB-lite"/>
    </source>
</evidence>
<dbReference type="PANTHER" id="PTHR11727:SF17">
    <property type="entry name" value="DIMETHYLADENOSINE TRANSFERASE 1, MITOCHONDRIAL"/>
    <property type="match status" value="1"/>
</dbReference>
<dbReference type="HOGENOM" id="CLU_014989_0_0_1"/>
<dbReference type="eggNOG" id="ENOG502QY7G">
    <property type="taxonomic scope" value="Eukaryota"/>
</dbReference>
<evidence type="ECO:0000256" key="5">
    <source>
        <dbReference type="ARBA" id="ARBA00022884"/>
    </source>
</evidence>
<feature type="region of interest" description="Disordered" evidence="9">
    <location>
        <begin position="157"/>
        <end position="225"/>
    </location>
</feature>
<evidence type="ECO:0000313" key="11">
    <source>
        <dbReference type="Proteomes" id="UP000015100"/>
    </source>
</evidence>
<keyword evidence="4 7" id="KW-0949">S-adenosyl-L-methionine</keyword>
<dbReference type="PANTHER" id="PTHR11727">
    <property type="entry name" value="DIMETHYLADENOSINE TRANSFERASE"/>
    <property type="match status" value="1"/>
</dbReference>
<dbReference type="GO" id="GO:0003723">
    <property type="term" value="F:RNA binding"/>
    <property type="evidence" value="ECO:0007669"/>
    <property type="project" value="UniProtKB-UniRule"/>
</dbReference>
<feature type="binding site" evidence="7">
    <location>
        <position position="396"/>
    </location>
    <ligand>
        <name>S-adenosyl-L-methionine</name>
        <dbReference type="ChEBI" id="CHEBI:59789"/>
    </ligand>
</feature>
<comment type="similarity">
    <text evidence="7 8">Belongs to the class I-like SAM-binding methyltransferase superfamily. rRNA adenine N(6)-methyltransferase family.</text>
</comment>
<evidence type="ECO:0000256" key="1">
    <source>
        <dbReference type="ARBA" id="ARBA00004173"/>
    </source>
</evidence>
<comment type="caution">
    <text evidence="7">Lacks conserved residue(s) required for the propagation of feature annotation.</text>
</comment>
<gene>
    <name evidence="10" type="ORF">H072_7059</name>
</gene>
<evidence type="ECO:0000256" key="2">
    <source>
        <dbReference type="ARBA" id="ARBA00022603"/>
    </source>
</evidence>
<feature type="region of interest" description="Disordered" evidence="9">
    <location>
        <begin position="28"/>
        <end position="144"/>
    </location>
</feature>
<dbReference type="PROSITE" id="PS51689">
    <property type="entry name" value="SAM_RNA_A_N6_MT"/>
    <property type="match status" value="1"/>
</dbReference>
<dbReference type="EC" id="2.1.1.-" evidence="8"/>
<proteinExistence type="inferred from homology"/>
<keyword evidence="8" id="KW-0698">rRNA processing</keyword>
<sequence>MRAAVLFRNIVSDSVALRRLAIQNQAPVTSHPWTPLPRSFTTSAPRPLPRKEAVPDDDIEPTKPAKKAAKTSTTGKTASNATKTTSAKKTTNKKTKAVKEKEEEEELPKPRRGRPKKADEEGSEPVKGPGRKPRNGPELPTIEEKRIIAKKLGISPADVDIGFPKAPGGRNYLDGTPRAEDAPDERPRAKVMRSRVEEEEEKEEAAKQLKAGRPKSFGPPVPPKRTLVYKGEEVIVSFNPKKAGGFVTMEDLQMKTKREAAREEREETKRMRDEAGVAIPTGRYIVPEGPLTKVAREYLEREQHQEEKQKEWEWVSMDGELEELDPDAPRPHPKAKETDEQDAIKLWDRTVHPVPLRQNPSWRKMYARSVEGSAPTIANMLRADLGDAKSYDKSLVVSEDQCKKLFERFDLSGFEDCTIVDFNPGYGIYSKALNDAVKPKKHILLEPEAVFKPFLDRVCTHESFEFVNKDLYMWSTVDDLIAKGLLTTQPVPPEEGVNKTLIITGVLHKDVKGDRFMAQILDNIGKKDWLFKFGRVKCLLWIDDDQVARYIPRTFGRRNRAAVLAQAFTDMRILAQPPMKWTWADHRFLRRIDHWNDPGHKPNDQDRVTGVAYNSELTYYSMTHEPEPLTFQQTDYWPPLPWAQTTLVEFTPKLPMHYLVGDVPDSEPWKYFNHMLTCMFMARQVTIKEALSKMGGGTEMLLETDEELKMMPDLAEKHTVHLSIPELVALAKGYEFWPWRSEDPFLGAELRLRTTGMTEEEESKWTSL</sequence>
<evidence type="ECO:0000256" key="3">
    <source>
        <dbReference type="ARBA" id="ARBA00022679"/>
    </source>
</evidence>
<keyword evidence="3 7" id="KW-0808">Transferase</keyword>
<dbReference type="SUPFAM" id="SSF53335">
    <property type="entry name" value="S-adenosyl-L-methionine-dependent methyltransferases"/>
    <property type="match status" value="1"/>
</dbReference>
<dbReference type="GO" id="GO:0034246">
    <property type="term" value="F:mitochondrial transcription factor activity"/>
    <property type="evidence" value="ECO:0007669"/>
    <property type="project" value="TreeGrafter"/>
</dbReference>
<feature type="region of interest" description="Disordered" evidence="9">
    <location>
        <begin position="254"/>
        <end position="275"/>
    </location>
</feature>
<comment type="subcellular location">
    <subcellularLocation>
        <location evidence="1">Mitochondrion</location>
    </subcellularLocation>
</comment>
<dbReference type="Pfam" id="PF00398">
    <property type="entry name" value="RrnaAD"/>
    <property type="match status" value="1"/>
</dbReference>
<dbReference type="Proteomes" id="UP000015100">
    <property type="component" value="Unassembled WGS sequence"/>
</dbReference>
<dbReference type="InterPro" id="IPR029063">
    <property type="entry name" value="SAM-dependent_MTases_sf"/>
</dbReference>
<reference evidence="10 11" key="1">
    <citation type="journal article" date="2013" name="PLoS Genet.">
        <title>Genomic mechanisms accounting for the adaptation to parasitism in nematode-trapping fungi.</title>
        <authorList>
            <person name="Meerupati T."/>
            <person name="Andersson K.M."/>
            <person name="Friman E."/>
            <person name="Kumar D."/>
            <person name="Tunlid A."/>
            <person name="Ahren D."/>
        </authorList>
    </citation>
    <scope>NUCLEOTIDE SEQUENCE [LARGE SCALE GENOMIC DNA]</scope>
    <source>
        <strain evidence="10 11">CBS 200.50</strain>
    </source>
</reference>
<dbReference type="InterPro" id="IPR023165">
    <property type="entry name" value="rRNA_Ade_diMease-like_C"/>
</dbReference>
<dbReference type="OMA" id="TWADHRF"/>
<keyword evidence="11" id="KW-1185">Reference proteome</keyword>
<feature type="compositionally biased region" description="Basic and acidic residues" evidence="9">
    <location>
        <begin position="177"/>
        <end position="188"/>
    </location>
</feature>
<evidence type="ECO:0000256" key="8">
    <source>
        <dbReference type="RuleBase" id="RU362106"/>
    </source>
</evidence>
<dbReference type="OrthoDB" id="16079at2759"/>
<dbReference type="AlphaFoldDB" id="S8A8F2"/>
<comment type="function">
    <text evidence="6">Mitochondrial transcription factor that confers selective promoter recognition on the core subunit of the yeast mitochondrial RNA polymerase. Interacts with DNA in a non-specific manner.</text>
</comment>
<accession>S8A8F2</accession>
<keyword evidence="2 7" id="KW-0489">Methyltransferase</keyword>
<dbReference type="Gene3D" id="1.10.8.100">
    <property type="entry name" value="Ribosomal RNA adenine dimethylase-like, domain 2"/>
    <property type="match status" value="1"/>
</dbReference>
<dbReference type="GO" id="GO:0034245">
    <property type="term" value="C:mitochondrial DNA-directed RNA polymerase complex"/>
    <property type="evidence" value="ECO:0007669"/>
    <property type="project" value="TreeGrafter"/>
</dbReference>
<dbReference type="GO" id="GO:0006391">
    <property type="term" value="P:transcription initiation at mitochondrial promoter"/>
    <property type="evidence" value="ECO:0007669"/>
    <property type="project" value="TreeGrafter"/>
</dbReference>
<evidence type="ECO:0000313" key="10">
    <source>
        <dbReference type="EMBL" id="EPS39144.1"/>
    </source>
</evidence>
<feature type="binding site" evidence="7">
    <location>
        <position position="446"/>
    </location>
    <ligand>
        <name>S-adenosyl-L-methionine</name>
        <dbReference type="ChEBI" id="CHEBI:59789"/>
    </ligand>
</feature>
<dbReference type="InterPro" id="IPR001737">
    <property type="entry name" value="KsgA/Erm"/>
</dbReference>
<dbReference type="GO" id="GO:0005759">
    <property type="term" value="C:mitochondrial matrix"/>
    <property type="evidence" value="ECO:0007669"/>
    <property type="project" value="TreeGrafter"/>
</dbReference>
<reference evidence="11" key="2">
    <citation type="submission" date="2013-04" db="EMBL/GenBank/DDBJ databases">
        <title>Genomic mechanisms accounting for the adaptation to parasitism in nematode-trapping fungi.</title>
        <authorList>
            <person name="Ahren D.G."/>
        </authorList>
    </citation>
    <scope>NUCLEOTIDE SEQUENCE [LARGE SCALE GENOMIC DNA]</scope>
    <source>
        <strain evidence="11">CBS 200.50</strain>
    </source>
</reference>
<dbReference type="GO" id="GO:0000179">
    <property type="term" value="F:rRNA (adenine-N6,N6-)-dimethyltransferase activity"/>
    <property type="evidence" value="ECO:0007669"/>
    <property type="project" value="UniProtKB-UniRule"/>
</dbReference>
<comment type="caution">
    <text evidence="10">The sequence shown here is derived from an EMBL/GenBank/DDBJ whole genome shotgun (WGS) entry which is preliminary data.</text>
</comment>
<organism evidence="10 11">
    <name type="scientific">Dactylellina haptotyla (strain CBS 200.50)</name>
    <name type="common">Nematode-trapping fungus</name>
    <name type="synonym">Monacrosporium haptotylum</name>
    <dbReference type="NCBI Taxonomy" id="1284197"/>
    <lineage>
        <taxon>Eukaryota</taxon>
        <taxon>Fungi</taxon>
        <taxon>Dikarya</taxon>
        <taxon>Ascomycota</taxon>
        <taxon>Pezizomycotina</taxon>
        <taxon>Orbiliomycetes</taxon>
        <taxon>Orbiliales</taxon>
        <taxon>Orbiliaceae</taxon>
        <taxon>Dactylellina</taxon>
    </lineage>
</organism>
<dbReference type="Gene3D" id="3.40.50.150">
    <property type="entry name" value="Vaccinia Virus protein VP39"/>
    <property type="match status" value="1"/>
</dbReference>